<dbReference type="OrthoDB" id="9806027at2"/>
<dbReference type="InterPro" id="IPR036412">
    <property type="entry name" value="HAD-like_sf"/>
</dbReference>
<organism evidence="1 2">
    <name type="scientific">Virgibacillus pantothenticus</name>
    <dbReference type="NCBI Taxonomy" id="1473"/>
    <lineage>
        <taxon>Bacteria</taxon>
        <taxon>Bacillati</taxon>
        <taxon>Bacillota</taxon>
        <taxon>Bacilli</taxon>
        <taxon>Bacillales</taxon>
        <taxon>Bacillaceae</taxon>
        <taxon>Virgibacillus</taxon>
    </lineage>
</organism>
<dbReference type="GeneID" id="66872786"/>
<accession>A0A0L0QTF1</accession>
<dbReference type="PANTHER" id="PTHR10000">
    <property type="entry name" value="PHOSPHOSERINE PHOSPHATASE"/>
    <property type="match status" value="1"/>
</dbReference>
<dbReference type="PANTHER" id="PTHR10000:SF8">
    <property type="entry name" value="HAD SUPERFAMILY HYDROLASE-LIKE, TYPE 3"/>
    <property type="match status" value="1"/>
</dbReference>
<dbReference type="NCBIfam" id="TIGR00099">
    <property type="entry name" value="Cof-subfamily"/>
    <property type="match status" value="1"/>
</dbReference>
<sequence length="263" mass="29303">MTKVLICDLDGTLLDKNNEISLESIRKIQLFSNSGGIFIIATGRLDHDIVYVEKQLGVQGDFRISQNGAVITDKDGKIVFKQEINSHAAKGIMQILAKRNERVEVNDVKRRYFPSPRPMGEVAEFVDSAVIDPQLSEKIGNCVIPTIFLIFGEKSGFKEIKATIHKKYENIVNCVETSDSSLEIMSKHTSKGVAVRQIMKALNISTHDVYVIGDSENDISMFETAGYSFAIDSASDQVKQKADEIQKTVVDCIEVIMRKTPKN</sequence>
<dbReference type="InterPro" id="IPR006379">
    <property type="entry name" value="HAD-SF_hydro_IIB"/>
</dbReference>
<reference evidence="2" key="1">
    <citation type="submission" date="2015-07" db="EMBL/GenBank/DDBJ databases">
        <title>Fjat-10053 dsm26.</title>
        <authorList>
            <person name="Liu B."/>
            <person name="Wang J."/>
            <person name="Zhu Y."/>
            <person name="Liu G."/>
            <person name="Chen Q."/>
            <person name="Chen Z."/>
            <person name="Lan J."/>
            <person name="Che J."/>
            <person name="Ge C."/>
            <person name="Shi H."/>
            <person name="Pan Z."/>
            <person name="Liu X."/>
        </authorList>
    </citation>
    <scope>NUCLEOTIDE SEQUENCE [LARGE SCALE GENOMIC DNA]</scope>
    <source>
        <strain evidence="2">DSM 26</strain>
    </source>
</reference>
<dbReference type="NCBIfam" id="TIGR01484">
    <property type="entry name" value="HAD-SF-IIB"/>
    <property type="match status" value="1"/>
</dbReference>
<comment type="caution">
    <text evidence="1">The sequence shown here is derived from an EMBL/GenBank/DDBJ whole genome shotgun (WGS) entry which is preliminary data.</text>
</comment>
<dbReference type="SUPFAM" id="SSF56784">
    <property type="entry name" value="HAD-like"/>
    <property type="match status" value="1"/>
</dbReference>
<protein>
    <recommendedName>
        <fullName evidence="3">HAD family hydrolase</fullName>
    </recommendedName>
</protein>
<dbReference type="InterPro" id="IPR000150">
    <property type="entry name" value="Cof"/>
</dbReference>
<dbReference type="Pfam" id="PF08282">
    <property type="entry name" value="Hydrolase_3"/>
    <property type="match status" value="1"/>
</dbReference>
<dbReference type="GO" id="GO:0016791">
    <property type="term" value="F:phosphatase activity"/>
    <property type="evidence" value="ECO:0007669"/>
    <property type="project" value="TreeGrafter"/>
</dbReference>
<dbReference type="AlphaFoldDB" id="A0A0L0QTF1"/>
<dbReference type="RefSeq" id="WP_050350892.1">
    <property type="nucleotide sequence ID" value="NZ_CP073011.1"/>
</dbReference>
<evidence type="ECO:0000313" key="2">
    <source>
        <dbReference type="Proteomes" id="UP000036780"/>
    </source>
</evidence>
<keyword evidence="2" id="KW-1185">Reference proteome</keyword>
<dbReference type="Gene3D" id="3.30.1240.10">
    <property type="match status" value="1"/>
</dbReference>
<dbReference type="SFLD" id="SFLDG01140">
    <property type="entry name" value="C2.B:_Phosphomannomutase_and_P"/>
    <property type="match status" value="1"/>
</dbReference>
<dbReference type="EMBL" id="LGTO01000005">
    <property type="protein sequence ID" value="KNE21463.1"/>
    <property type="molecule type" value="Genomic_DNA"/>
</dbReference>
<evidence type="ECO:0000313" key="1">
    <source>
        <dbReference type="EMBL" id="KNE21463.1"/>
    </source>
</evidence>
<proteinExistence type="predicted"/>
<name>A0A0L0QTF1_VIRPA</name>
<dbReference type="InterPro" id="IPR023214">
    <property type="entry name" value="HAD_sf"/>
</dbReference>
<gene>
    <name evidence="1" type="ORF">AFK71_07325</name>
</gene>
<dbReference type="GO" id="GO:0005829">
    <property type="term" value="C:cytosol"/>
    <property type="evidence" value="ECO:0007669"/>
    <property type="project" value="TreeGrafter"/>
</dbReference>
<dbReference type="SFLD" id="SFLDS00003">
    <property type="entry name" value="Haloacid_Dehalogenase"/>
    <property type="match status" value="1"/>
</dbReference>
<dbReference type="GO" id="GO:0000287">
    <property type="term" value="F:magnesium ion binding"/>
    <property type="evidence" value="ECO:0007669"/>
    <property type="project" value="TreeGrafter"/>
</dbReference>
<dbReference type="Proteomes" id="UP000036780">
    <property type="component" value="Unassembled WGS sequence"/>
</dbReference>
<dbReference type="Gene3D" id="3.40.50.1000">
    <property type="entry name" value="HAD superfamily/HAD-like"/>
    <property type="match status" value="1"/>
</dbReference>
<evidence type="ECO:0008006" key="3">
    <source>
        <dbReference type="Google" id="ProtNLM"/>
    </source>
</evidence>
<dbReference type="PATRIC" id="fig|1473.5.peg.4494"/>